<proteinExistence type="inferred from homology"/>
<dbReference type="InterPro" id="IPR014030">
    <property type="entry name" value="Ketoacyl_synth_N"/>
</dbReference>
<keyword evidence="2 4" id="KW-0808">Transferase</keyword>
<dbReference type="KEGG" id="daw:HS1_001355"/>
<dbReference type="SMART" id="SM00825">
    <property type="entry name" value="PKS_KS"/>
    <property type="match status" value="1"/>
</dbReference>
<dbReference type="PROSITE" id="PS52004">
    <property type="entry name" value="KS3_2"/>
    <property type="match status" value="1"/>
</dbReference>
<evidence type="ECO:0000256" key="4">
    <source>
        <dbReference type="RuleBase" id="RU003694"/>
    </source>
</evidence>
<dbReference type="EMBL" id="CP013015">
    <property type="protein sequence ID" value="AMM41158.1"/>
    <property type="molecule type" value="Genomic_DNA"/>
</dbReference>
<sequence length="403" mass="43565">MKNIAVTGIGIVASPGVSKEEFWQNIKAGKSFISPITRFDASRYLSQVAGQIENLNTNHLPRRLLKKMDRFSVMALTATEEALKDAFLDLTQEDPYKIGIFTGNALGGWLYAETELRDLYVEGREGVSPYLASAWFPAAPQGQISIYYGIKGYSKTVVADKASALMAIGYAAQVIGHKKIDVALAGGTEAPVTPYALLCCSTEGSISRGPYRPFDKERNGFVIGEGAGILVLEDVEHALKRGTNIYGFIKGYGSFCDGVDRIMPDPNGKGLAKAIKAALDTAGYEPEEIDYICADGVGTKWGDISETRAIKEVFGSYAKKIPVSAPKSMFGHLLGASGAVDLIITFLAMQDGVIPPTINYQTQDPECDLDYVPNKCRLKEVKKALVISRGRGGINAVLAVERR</sequence>
<dbReference type="InterPro" id="IPR016039">
    <property type="entry name" value="Thiolase-like"/>
</dbReference>
<dbReference type="AlphaFoldDB" id="A0A7U4QKS5"/>
<dbReference type="InterPro" id="IPR014031">
    <property type="entry name" value="Ketoacyl_synth_C"/>
</dbReference>
<dbReference type="CDD" id="cd00834">
    <property type="entry name" value="KAS_I_II"/>
    <property type="match status" value="1"/>
</dbReference>
<protein>
    <submittedName>
        <fullName evidence="6">3-oxoacyl-ACP synthase</fullName>
    </submittedName>
</protein>
<dbReference type="RefSeq" id="WP_066062739.1">
    <property type="nucleotide sequence ID" value="NZ_CP013015.1"/>
</dbReference>
<evidence type="ECO:0000256" key="3">
    <source>
        <dbReference type="ARBA" id="ARBA00023315"/>
    </source>
</evidence>
<evidence type="ECO:0000256" key="2">
    <source>
        <dbReference type="ARBA" id="ARBA00022679"/>
    </source>
</evidence>
<keyword evidence="7" id="KW-1185">Reference proteome</keyword>
<organism evidence="6 7">
    <name type="scientific">Desulfofervidus auxilii</name>
    <dbReference type="NCBI Taxonomy" id="1621989"/>
    <lineage>
        <taxon>Bacteria</taxon>
        <taxon>Pseudomonadati</taxon>
        <taxon>Thermodesulfobacteriota</taxon>
        <taxon>Candidatus Desulfofervidia</taxon>
        <taxon>Candidatus Desulfofervidales</taxon>
        <taxon>Candidatus Desulfofervidaceae</taxon>
        <taxon>Candidatus Desulfofervidus</taxon>
    </lineage>
</organism>
<accession>A0A7U4QKS5</accession>
<dbReference type="InterPro" id="IPR000794">
    <property type="entry name" value="Beta-ketoacyl_synthase"/>
</dbReference>
<dbReference type="GO" id="GO:0004315">
    <property type="term" value="F:3-oxoacyl-[acyl-carrier-protein] synthase activity"/>
    <property type="evidence" value="ECO:0007669"/>
    <property type="project" value="TreeGrafter"/>
</dbReference>
<gene>
    <name evidence="6" type="ORF">HS1_001355</name>
</gene>
<dbReference type="Pfam" id="PF02801">
    <property type="entry name" value="Ketoacyl-synt_C"/>
    <property type="match status" value="1"/>
</dbReference>
<feature type="domain" description="Ketosynthase family 3 (KS3)" evidence="5">
    <location>
        <begin position="1"/>
        <end position="402"/>
    </location>
</feature>
<keyword evidence="3" id="KW-0012">Acyltransferase</keyword>
<dbReference type="Proteomes" id="UP000070560">
    <property type="component" value="Chromosome"/>
</dbReference>
<dbReference type="PANTHER" id="PTHR11712">
    <property type="entry name" value="POLYKETIDE SYNTHASE-RELATED"/>
    <property type="match status" value="1"/>
</dbReference>
<dbReference type="PANTHER" id="PTHR11712:SF322">
    <property type="entry name" value="POLYKETIDE BETA-KETOACYL SYNTHASE 2-RELATED"/>
    <property type="match status" value="1"/>
</dbReference>
<dbReference type="GO" id="GO:0006633">
    <property type="term" value="P:fatty acid biosynthetic process"/>
    <property type="evidence" value="ECO:0007669"/>
    <property type="project" value="TreeGrafter"/>
</dbReference>
<evidence type="ECO:0000256" key="1">
    <source>
        <dbReference type="ARBA" id="ARBA00008467"/>
    </source>
</evidence>
<evidence type="ECO:0000313" key="7">
    <source>
        <dbReference type="Proteomes" id="UP000070560"/>
    </source>
</evidence>
<evidence type="ECO:0000259" key="5">
    <source>
        <dbReference type="PROSITE" id="PS52004"/>
    </source>
</evidence>
<dbReference type="Gene3D" id="3.40.47.10">
    <property type="match status" value="2"/>
</dbReference>
<dbReference type="Pfam" id="PF00109">
    <property type="entry name" value="ketoacyl-synt"/>
    <property type="match status" value="1"/>
</dbReference>
<name>A0A7U4QKS5_DESA2</name>
<dbReference type="SUPFAM" id="SSF53901">
    <property type="entry name" value="Thiolase-like"/>
    <property type="match status" value="2"/>
</dbReference>
<comment type="similarity">
    <text evidence="1 4">Belongs to the thiolase-like superfamily. Beta-ketoacyl-ACP synthases family.</text>
</comment>
<dbReference type="InterPro" id="IPR020841">
    <property type="entry name" value="PKS_Beta-ketoAc_synthase_dom"/>
</dbReference>
<evidence type="ECO:0000313" key="6">
    <source>
        <dbReference type="EMBL" id="AMM41158.1"/>
    </source>
</evidence>
<reference evidence="6 7" key="1">
    <citation type="submission" date="2015-10" db="EMBL/GenBank/DDBJ databases">
        <title>Candidatus Desulfofervidus auxilii, a hydrogenotrophic sulfate-reducing bacterium involved in the thermophilic anaerobic oxidation of methane.</title>
        <authorList>
            <person name="Krukenberg V."/>
            <person name="Richter M."/>
            <person name="Wegener G."/>
        </authorList>
    </citation>
    <scope>NUCLEOTIDE SEQUENCE [LARGE SCALE GENOMIC DNA]</scope>
    <source>
        <strain evidence="6 7">HS1</strain>
    </source>
</reference>
<dbReference type="OrthoDB" id="9808669at2"/>